<dbReference type="PANTHER" id="PTHR13906">
    <property type="entry name" value="PORCUPINE"/>
    <property type="match status" value="1"/>
</dbReference>
<feature type="transmembrane region" description="Helical" evidence="7">
    <location>
        <begin position="6"/>
        <end position="29"/>
    </location>
</feature>
<reference evidence="8" key="1">
    <citation type="submission" date="2021-01" db="EMBL/GenBank/DDBJ databases">
        <authorList>
            <person name="Corre E."/>
            <person name="Pelletier E."/>
            <person name="Niang G."/>
            <person name="Scheremetjew M."/>
            <person name="Finn R."/>
            <person name="Kale V."/>
            <person name="Holt S."/>
            <person name="Cochrane G."/>
            <person name="Meng A."/>
            <person name="Brown T."/>
            <person name="Cohen L."/>
        </authorList>
    </citation>
    <scope>NUCLEOTIDE SEQUENCE</scope>
    <source>
        <strain evidence="8">CCMP722</strain>
    </source>
</reference>
<dbReference type="GO" id="GO:0005783">
    <property type="term" value="C:endoplasmic reticulum"/>
    <property type="evidence" value="ECO:0007669"/>
    <property type="project" value="TreeGrafter"/>
</dbReference>
<dbReference type="GO" id="GO:0016020">
    <property type="term" value="C:membrane"/>
    <property type="evidence" value="ECO:0007669"/>
    <property type="project" value="UniProtKB-SubCell"/>
</dbReference>
<protein>
    <submittedName>
        <fullName evidence="8">Uncharacterized protein</fullName>
    </submittedName>
</protein>
<proteinExistence type="predicted"/>
<evidence type="ECO:0000256" key="6">
    <source>
        <dbReference type="ARBA" id="ARBA00023315"/>
    </source>
</evidence>
<keyword evidence="4 7" id="KW-1133">Transmembrane helix</keyword>
<keyword evidence="6" id="KW-0012">Acyltransferase</keyword>
<dbReference type="InterPro" id="IPR049941">
    <property type="entry name" value="LPLAT_7/PORCN-like"/>
</dbReference>
<dbReference type="Pfam" id="PF03062">
    <property type="entry name" value="MBOAT"/>
    <property type="match status" value="1"/>
</dbReference>
<evidence type="ECO:0000313" key="8">
    <source>
        <dbReference type="EMBL" id="CAD8665616.1"/>
    </source>
</evidence>
<feature type="transmembrane region" description="Helical" evidence="7">
    <location>
        <begin position="246"/>
        <end position="264"/>
    </location>
</feature>
<evidence type="ECO:0000256" key="4">
    <source>
        <dbReference type="ARBA" id="ARBA00022989"/>
    </source>
</evidence>
<feature type="transmembrane region" description="Helical" evidence="7">
    <location>
        <begin position="89"/>
        <end position="112"/>
    </location>
</feature>
<feature type="transmembrane region" description="Helical" evidence="7">
    <location>
        <begin position="41"/>
        <end position="60"/>
    </location>
</feature>
<dbReference type="InterPro" id="IPR004299">
    <property type="entry name" value="MBOAT_fam"/>
</dbReference>
<feature type="transmembrane region" description="Helical" evidence="7">
    <location>
        <begin position="158"/>
        <end position="180"/>
    </location>
</feature>
<evidence type="ECO:0000256" key="3">
    <source>
        <dbReference type="ARBA" id="ARBA00022692"/>
    </source>
</evidence>
<name>A0A7S0WFI8_9CHLO</name>
<dbReference type="GO" id="GO:0016746">
    <property type="term" value="F:acyltransferase activity"/>
    <property type="evidence" value="ECO:0007669"/>
    <property type="project" value="UniProtKB-KW"/>
</dbReference>
<dbReference type="AlphaFoldDB" id="A0A7S0WFI8"/>
<feature type="transmembrane region" description="Helical" evidence="7">
    <location>
        <begin position="428"/>
        <end position="444"/>
    </location>
</feature>
<feature type="transmembrane region" description="Helical" evidence="7">
    <location>
        <begin position="212"/>
        <end position="234"/>
    </location>
</feature>
<sequence>MIDDVAAALGMPAGLVKYLFALLSILPLSLGQRLLFGADPVVRQVYSIVAGLTLCFYAYGASGLKYLMVTPLMGYVCLIVVPRDAAHGVVALLGFLFLIACHVANASGSAWSEGNIDFTGSQMVITLKVVAIAFNYKDGDVDEAKLSKPQKERRLAELPSVLMFLAYVLDPVTVLIGPFIEVVEFSAYMLRQGVWEKDVKQPSFVGTALASLVYAIVFAGVHVVLSGYFPISVLGSEEFWSFTVPYKLFVCYMVALSARLKYYFCWTLAHTGLKCGGLAFTGTDKPVGQQWERGLNMRPLRVEFATSSVEYPLHWNICTGNWLRHYVYDRVTPEGKKPGLRSLVVTQTVSGVWHGLYAGYWLFFVSTALMLHGSRYFYKMIGAAPKSVRPALTVFHGLLSALQLNYLAPSFMVLNFKETVDIWRSVGFIGHVTMAALLIMSVLVKPPRAKTTKTS</sequence>
<evidence type="ECO:0000256" key="1">
    <source>
        <dbReference type="ARBA" id="ARBA00004141"/>
    </source>
</evidence>
<comment type="subcellular location">
    <subcellularLocation>
        <location evidence="1">Membrane</location>
        <topology evidence="1">Multi-pass membrane protein</topology>
    </subcellularLocation>
</comment>
<evidence type="ECO:0000256" key="5">
    <source>
        <dbReference type="ARBA" id="ARBA00023136"/>
    </source>
</evidence>
<organism evidence="8">
    <name type="scientific">Pyramimonas obovata</name>
    <dbReference type="NCBI Taxonomy" id="1411642"/>
    <lineage>
        <taxon>Eukaryota</taxon>
        <taxon>Viridiplantae</taxon>
        <taxon>Chlorophyta</taxon>
        <taxon>Pyramimonadophyceae</taxon>
        <taxon>Pyramimonadales</taxon>
        <taxon>Pyramimonadaceae</taxon>
        <taxon>Pyramimonas</taxon>
        <taxon>Pyramimonas incertae sedis</taxon>
    </lineage>
</organism>
<dbReference type="GO" id="GO:0019432">
    <property type="term" value="P:triglyceride biosynthetic process"/>
    <property type="evidence" value="ECO:0007669"/>
    <property type="project" value="TreeGrafter"/>
</dbReference>
<dbReference type="EMBL" id="HBFA01016082">
    <property type="protein sequence ID" value="CAD8665616.1"/>
    <property type="molecule type" value="Transcribed_RNA"/>
</dbReference>
<accession>A0A7S0WFI8</accession>
<feature type="transmembrane region" description="Helical" evidence="7">
    <location>
        <begin position="358"/>
        <end position="378"/>
    </location>
</feature>
<dbReference type="GO" id="GO:0030258">
    <property type="term" value="P:lipid modification"/>
    <property type="evidence" value="ECO:0007669"/>
    <property type="project" value="TreeGrafter"/>
</dbReference>
<dbReference type="PANTHER" id="PTHR13906:SF4">
    <property type="entry name" value="LYSOPHOSPHOLIPID ACYLTRANSFERASE 6"/>
    <property type="match status" value="1"/>
</dbReference>
<keyword evidence="3 7" id="KW-0812">Transmembrane</keyword>
<evidence type="ECO:0000256" key="2">
    <source>
        <dbReference type="ARBA" id="ARBA00022679"/>
    </source>
</evidence>
<evidence type="ECO:0000256" key="7">
    <source>
        <dbReference type="SAM" id="Phobius"/>
    </source>
</evidence>
<dbReference type="GO" id="GO:0008654">
    <property type="term" value="P:phospholipid biosynthetic process"/>
    <property type="evidence" value="ECO:0007669"/>
    <property type="project" value="TreeGrafter"/>
</dbReference>
<keyword evidence="5 7" id="KW-0472">Membrane</keyword>
<keyword evidence="2" id="KW-0808">Transferase</keyword>
<gene>
    <name evidence="8" type="ORF">POBO1169_LOCUS8281</name>
</gene>